<reference evidence="1" key="1">
    <citation type="submission" date="2022-03" db="EMBL/GenBank/DDBJ databases">
        <title>Genomic analyses of argali, domestic sheep and their hybrids provide insights into chromosomal evolution, heterosis and genetic basis of agronomic traits.</title>
        <authorList>
            <person name="Li M."/>
        </authorList>
    </citation>
    <scope>NUCLEOTIDE SEQUENCE</scope>
    <source>
        <strain evidence="1">F1 hybrid</strain>
    </source>
</reference>
<protein>
    <submittedName>
        <fullName evidence="1">Uncharacterized protein</fullName>
    </submittedName>
</protein>
<evidence type="ECO:0000313" key="1">
    <source>
        <dbReference type="EMBL" id="KAI4571998.1"/>
    </source>
</evidence>
<dbReference type="EMBL" id="CM043041">
    <property type="protein sequence ID" value="KAI4571998.1"/>
    <property type="molecule type" value="Genomic_DNA"/>
</dbReference>
<dbReference type="Proteomes" id="UP001057279">
    <property type="component" value="Linkage Group LG16"/>
</dbReference>
<gene>
    <name evidence="1" type="ORF">MJG53_014104</name>
</gene>
<proteinExistence type="predicted"/>
<sequence>MTCSDTKELSGASSWVQAAFIRKGRTRDTSSELLNANRPKEAECLITGVNVTISTLVSNNGKQWAMRPEVHLGTGQPGPLHSLGIRPSLRCYAGPIIQENVPPAHEKLVIKRENRRHDFSHQVTSEETEHPKDQIFARSEVSPFLISDLKDECSRSKEFTAFGMDCEKPKSLPARQLPELDSFSS</sequence>
<keyword evidence="2" id="KW-1185">Reference proteome</keyword>
<accession>A0ACB9UKF3</accession>
<organism evidence="1 2">
    <name type="scientific">Ovis ammon polii x Ovis aries</name>
    <dbReference type="NCBI Taxonomy" id="2918886"/>
    <lineage>
        <taxon>Eukaryota</taxon>
        <taxon>Metazoa</taxon>
        <taxon>Chordata</taxon>
        <taxon>Craniata</taxon>
        <taxon>Vertebrata</taxon>
        <taxon>Euteleostomi</taxon>
        <taxon>Mammalia</taxon>
        <taxon>Eutheria</taxon>
        <taxon>Laurasiatheria</taxon>
        <taxon>Artiodactyla</taxon>
        <taxon>Ruminantia</taxon>
        <taxon>Pecora</taxon>
        <taxon>Bovidae</taxon>
        <taxon>Caprinae</taxon>
        <taxon>Ovis</taxon>
    </lineage>
</organism>
<evidence type="ECO:0000313" key="2">
    <source>
        <dbReference type="Proteomes" id="UP001057279"/>
    </source>
</evidence>
<name>A0ACB9UKF3_9CETA</name>
<comment type="caution">
    <text evidence="1">The sequence shown here is derived from an EMBL/GenBank/DDBJ whole genome shotgun (WGS) entry which is preliminary data.</text>
</comment>